<dbReference type="GO" id="GO:0000122">
    <property type="term" value="P:negative regulation of transcription by RNA polymerase II"/>
    <property type="evidence" value="ECO:0007669"/>
    <property type="project" value="TreeGrafter"/>
</dbReference>
<evidence type="ECO:0000256" key="7">
    <source>
        <dbReference type="ARBA" id="ARBA00023242"/>
    </source>
</evidence>
<evidence type="ECO:0000256" key="4">
    <source>
        <dbReference type="ARBA" id="ARBA00022853"/>
    </source>
</evidence>
<dbReference type="PANTHER" id="PTHR12855:SF10">
    <property type="entry name" value="DNA METHYLTRANSFERASE 1-ASSOCIATED PROTEIN 1"/>
    <property type="match status" value="1"/>
</dbReference>
<evidence type="ECO:0000256" key="8">
    <source>
        <dbReference type="SAM" id="MobiDB-lite"/>
    </source>
</evidence>
<evidence type="ECO:0000256" key="1">
    <source>
        <dbReference type="ARBA" id="ARBA00004123"/>
    </source>
</evidence>
<gene>
    <name evidence="10" type="ORF">EJ08DRAFT_621495</name>
</gene>
<reference evidence="10" key="1">
    <citation type="journal article" date="2020" name="Stud. Mycol.">
        <title>101 Dothideomycetes genomes: a test case for predicting lifestyles and emergence of pathogens.</title>
        <authorList>
            <person name="Haridas S."/>
            <person name="Albert R."/>
            <person name="Binder M."/>
            <person name="Bloem J."/>
            <person name="Labutti K."/>
            <person name="Salamov A."/>
            <person name="Andreopoulos B."/>
            <person name="Baker S."/>
            <person name="Barry K."/>
            <person name="Bills G."/>
            <person name="Bluhm B."/>
            <person name="Cannon C."/>
            <person name="Castanera R."/>
            <person name="Culley D."/>
            <person name="Daum C."/>
            <person name="Ezra D."/>
            <person name="Gonzalez J."/>
            <person name="Henrissat B."/>
            <person name="Kuo A."/>
            <person name="Liang C."/>
            <person name="Lipzen A."/>
            <person name="Lutzoni F."/>
            <person name="Magnuson J."/>
            <person name="Mondo S."/>
            <person name="Nolan M."/>
            <person name="Ohm R."/>
            <person name="Pangilinan J."/>
            <person name="Park H.-J."/>
            <person name="Ramirez L."/>
            <person name="Alfaro M."/>
            <person name="Sun H."/>
            <person name="Tritt A."/>
            <person name="Yoshinaga Y."/>
            <person name="Zwiers L.-H."/>
            <person name="Turgeon B."/>
            <person name="Goodwin S."/>
            <person name="Spatafora J."/>
            <person name="Crous P."/>
            <person name="Grigoriev I."/>
        </authorList>
    </citation>
    <scope>NUCLEOTIDE SEQUENCE</scope>
    <source>
        <strain evidence="10">CBS 130266</strain>
    </source>
</reference>
<dbReference type="Gene3D" id="1.10.10.60">
    <property type="entry name" value="Homeodomain-like"/>
    <property type="match status" value="1"/>
</dbReference>
<accession>A0A9P4NF71</accession>
<evidence type="ECO:0000256" key="2">
    <source>
        <dbReference type="ARBA" id="ARBA00006918"/>
    </source>
</evidence>
<dbReference type="Proteomes" id="UP000800235">
    <property type="component" value="Unassembled WGS sequence"/>
</dbReference>
<dbReference type="PANTHER" id="PTHR12855">
    <property type="entry name" value="DNA METHYLTRANSFERASE 1-ASSOCIATED PROTEIN 1 FAMILY MEMBER"/>
    <property type="match status" value="1"/>
</dbReference>
<dbReference type="GO" id="GO:0000812">
    <property type="term" value="C:Swr1 complex"/>
    <property type="evidence" value="ECO:0007669"/>
    <property type="project" value="TreeGrafter"/>
</dbReference>
<keyword evidence="6" id="KW-0804">Transcription</keyword>
<feature type="compositionally biased region" description="Acidic residues" evidence="8">
    <location>
        <begin position="496"/>
        <end position="573"/>
    </location>
</feature>
<evidence type="ECO:0000256" key="3">
    <source>
        <dbReference type="ARBA" id="ARBA00019132"/>
    </source>
</evidence>
<keyword evidence="5" id="KW-0805">Transcription regulation</keyword>
<feature type="domain" description="DAMP1 SANT/Myb-like" evidence="9">
    <location>
        <begin position="123"/>
        <end position="213"/>
    </location>
</feature>
<keyword evidence="4" id="KW-0156">Chromatin regulator</keyword>
<sequence length="614" mass="69016">MASAKDVKDMLGLSGGEGVPKQTPVTRLVKPPGQKRLTGISREILALHGDRAPPVSIVDSTKTFRGKINKRFKPAKWENQVFTNPAHPAGLQLRHWRKQKPTKPVNVDATDTETAETQSQPEYDFAKYNINITVPTYTDEQYNKHLKSNDWSREETDYLIETVKEWHQNWAIVIDRYKYRPSSTKDSVAISTVLVKERTLESLKARYYEIWSKTMALESGGVQNMNETEFHLHETLTRYNPQNETIRKNLAWQLNNRTSEEIREEEYLLSELQRIMISAGKFEAERAEVRQRLEYAQAQGPNNGQTLNFSTLNQLYNSLAAQDRSRKARHRLSLNNSDLIQSPSGIGPNGTPVSAHHRDSLGSAGGPNRKSSMAAPQPVRQLSAKLEKKFAVTTFDRLNSGITFRSDKLLKLRQAKSQIQTQKIAAALAELGVPDTISLPTQRVLDAFDGLVAKVTKLLDARKVVEKEEAEFRVQAAMRDELKKPDETGGDGENKDEAEDTTMNGGEDEEQEGEEEEEEEDKDAEGDDDDAEGEEEEEDEDENENEDEDENENEDGSAEGEEELEPEAMDVDEVTSGRPSSSRSVANSATRGHKRSASVLSEGSNVSKRSRRVK</sequence>
<proteinExistence type="inferred from homology"/>
<dbReference type="InterPro" id="IPR027109">
    <property type="entry name" value="Swc4/Dmap1"/>
</dbReference>
<evidence type="ECO:0000256" key="6">
    <source>
        <dbReference type="ARBA" id="ARBA00023163"/>
    </source>
</evidence>
<dbReference type="InterPro" id="IPR032563">
    <property type="entry name" value="DAMP1_SANT-like"/>
</dbReference>
<comment type="caution">
    <text evidence="10">The sequence shown here is derived from an EMBL/GenBank/DDBJ whole genome shotgun (WGS) entry which is preliminary data.</text>
</comment>
<feature type="compositionally biased region" description="Basic and acidic residues" evidence="8">
    <location>
        <begin position="476"/>
        <end position="495"/>
    </location>
</feature>
<dbReference type="Pfam" id="PF16282">
    <property type="entry name" value="SANT_DAMP1_like"/>
    <property type="match status" value="1"/>
</dbReference>
<feature type="compositionally biased region" description="Polar residues" evidence="8">
    <location>
        <begin position="598"/>
        <end position="607"/>
    </location>
</feature>
<organism evidence="10 11">
    <name type="scientific">Tothia fuscella</name>
    <dbReference type="NCBI Taxonomy" id="1048955"/>
    <lineage>
        <taxon>Eukaryota</taxon>
        <taxon>Fungi</taxon>
        <taxon>Dikarya</taxon>
        <taxon>Ascomycota</taxon>
        <taxon>Pezizomycotina</taxon>
        <taxon>Dothideomycetes</taxon>
        <taxon>Pleosporomycetidae</taxon>
        <taxon>Venturiales</taxon>
        <taxon>Cylindrosympodiaceae</taxon>
        <taxon>Tothia</taxon>
    </lineage>
</organism>
<dbReference type="GO" id="GO:0035267">
    <property type="term" value="C:NuA4 histone acetyltransferase complex"/>
    <property type="evidence" value="ECO:0007669"/>
    <property type="project" value="InterPro"/>
</dbReference>
<feature type="region of interest" description="Disordered" evidence="8">
    <location>
        <begin position="335"/>
        <end position="377"/>
    </location>
</feature>
<comment type="subcellular location">
    <subcellularLocation>
        <location evidence="1">Nucleus</location>
    </subcellularLocation>
</comment>
<dbReference type="GO" id="GO:0006338">
    <property type="term" value="P:chromatin remodeling"/>
    <property type="evidence" value="ECO:0007669"/>
    <property type="project" value="InterPro"/>
</dbReference>
<dbReference type="EMBL" id="MU007124">
    <property type="protein sequence ID" value="KAF2418780.1"/>
    <property type="molecule type" value="Genomic_DNA"/>
</dbReference>
<name>A0A9P4NF71_9PEZI</name>
<feature type="compositionally biased region" description="Polar residues" evidence="8">
    <location>
        <begin position="335"/>
        <end position="344"/>
    </location>
</feature>
<keyword evidence="7" id="KW-0539">Nucleus</keyword>
<dbReference type="GO" id="GO:0006281">
    <property type="term" value="P:DNA repair"/>
    <property type="evidence" value="ECO:0007669"/>
    <property type="project" value="InterPro"/>
</dbReference>
<dbReference type="GO" id="GO:0003714">
    <property type="term" value="F:transcription corepressor activity"/>
    <property type="evidence" value="ECO:0007669"/>
    <property type="project" value="TreeGrafter"/>
</dbReference>
<feature type="compositionally biased region" description="Polar residues" evidence="8">
    <location>
        <begin position="577"/>
        <end position="590"/>
    </location>
</feature>
<dbReference type="OrthoDB" id="19740at2759"/>
<keyword evidence="11" id="KW-1185">Reference proteome</keyword>
<evidence type="ECO:0000256" key="5">
    <source>
        <dbReference type="ARBA" id="ARBA00023015"/>
    </source>
</evidence>
<evidence type="ECO:0000313" key="10">
    <source>
        <dbReference type="EMBL" id="KAF2418780.1"/>
    </source>
</evidence>
<evidence type="ECO:0000259" key="9">
    <source>
        <dbReference type="Pfam" id="PF16282"/>
    </source>
</evidence>
<comment type="similarity">
    <text evidence="2">Belongs to the SWC4 family.</text>
</comment>
<feature type="region of interest" description="Disordered" evidence="8">
    <location>
        <begin position="1"/>
        <end position="32"/>
    </location>
</feature>
<evidence type="ECO:0000313" key="11">
    <source>
        <dbReference type="Proteomes" id="UP000800235"/>
    </source>
</evidence>
<feature type="region of interest" description="Disordered" evidence="8">
    <location>
        <begin position="476"/>
        <end position="614"/>
    </location>
</feature>
<dbReference type="AlphaFoldDB" id="A0A9P4NF71"/>
<protein>
    <recommendedName>
        <fullName evidence="3">SWR1-complex protein 4</fullName>
    </recommendedName>
</protein>